<evidence type="ECO:0000256" key="1">
    <source>
        <dbReference type="SAM" id="SignalP"/>
    </source>
</evidence>
<dbReference type="Pfam" id="PF13174">
    <property type="entry name" value="TPR_6"/>
    <property type="match status" value="1"/>
</dbReference>
<dbReference type="RefSeq" id="WP_145074521.1">
    <property type="nucleotide sequence ID" value="NZ_CP036298.1"/>
</dbReference>
<dbReference type="SUPFAM" id="SSF48452">
    <property type="entry name" value="TPR-like"/>
    <property type="match status" value="1"/>
</dbReference>
<dbReference type="Proteomes" id="UP000318017">
    <property type="component" value="Chromosome"/>
</dbReference>
<protein>
    <submittedName>
        <fullName evidence="2">Outer membrane protein assembly factor BamD</fullName>
    </submittedName>
</protein>
<dbReference type="KEGG" id="ahel:Q31a_09470"/>
<accession>A0A518G240</accession>
<dbReference type="OrthoDB" id="225691at2"/>
<feature type="signal peptide" evidence="1">
    <location>
        <begin position="1"/>
        <end position="21"/>
    </location>
</feature>
<name>A0A518G240_9BACT</name>
<proteinExistence type="predicted"/>
<evidence type="ECO:0000313" key="3">
    <source>
        <dbReference type="Proteomes" id="UP000318017"/>
    </source>
</evidence>
<feature type="chain" id="PRO_5022195826" evidence="1">
    <location>
        <begin position="22"/>
        <end position="446"/>
    </location>
</feature>
<dbReference type="InterPro" id="IPR019734">
    <property type="entry name" value="TPR_rpt"/>
</dbReference>
<gene>
    <name evidence="2" type="primary">bamD_2</name>
    <name evidence="2" type="ORF">Q31a_09470</name>
</gene>
<keyword evidence="3" id="KW-1185">Reference proteome</keyword>
<sequence length="446" mass="49924" precursor="true">MVAIYCALLFAGIVLPNTAPDATQAPVCELYRQASAALTADDVDGAFVALDTLITSFPKSPLSEVAVVHLAELHLLRQQPRVALELLANWAPRVESSTTLDRLAPSTRSQFLDVFARGLVELPQTQVVLEPLARLHTRLTPDPAETAETLRSKLRLEVAVTLARTQEKLRNYQAAEDWLQRACEESTEPRQLKLKDDLAYRLPLLQVQNCLAQNDADGALDRLQQFQLADLPSERQVAVRFLILEAAQRGHNTSLLEEQLAWLERFIDAQERVPAWAPTLALRSAEHLCRHKRYHAASQVLLQAMDDYPEFPQRNEYALLQARCAIAVVDFESASAVLHTVLQSPHAEGHEALPKAEWLLGEIRFMQHDYATAITYYQRAAERVDFPDWQVRARLQMAKCQESLGQPQAALDNYRKAVESQISPQNAQEALGRIATLSEALGAPVR</sequence>
<dbReference type="AlphaFoldDB" id="A0A518G240"/>
<keyword evidence="1" id="KW-0732">Signal</keyword>
<organism evidence="2 3">
    <name type="scientific">Aureliella helgolandensis</name>
    <dbReference type="NCBI Taxonomy" id="2527968"/>
    <lineage>
        <taxon>Bacteria</taxon>
        <taxon>Pseudomonadati</taxon>
        <taxon>Planctomycetota</taxon>
        <taxon>Planctomycetia</taxon>
        <taxon>Pirellulales</taxon>
        <taxon>Pirellulaceae</taxon>
        <taxon>Aureliella</taxon>
    </lineage>
</organism>
<evidence type="ECO:0000313" key="2">
    <source>
        <dbReference type="EMBL" id="QDV22661.1"/>
    </source>
</evidence>
<dbReference type="Gene3D" id="1.25.40.10">
    <property type="entry name" value="Tetratricopeptide repeat domain"/>
    <property type="match status" value="1"/>
</dbReference>
<dbReference type="Pfam" id="PF13424">
    <property type="entry name" value="TPR_12"/>
    <property type="match status" value="1"/>
</dbReference>
<dbReference type="InterPro" id="IPR011990">
    <property type="entry name" value="TPR-like_helical_dom_sf"/>
</dbReference>
<reference evidence="2 3" key="1">
    <citation type="submission" date="2019-02" db="EMBL/GenBank/DDBJ databases">
        <title>Deep-cultivation of Planctomycetes and their phenomic and genomic characterization uncovers novel biology.</title>
        <authorList>
            <person name="Wiegand S."/>
            <person name="Jogler M."/>
            <person name="Boedeker C."/>
            <person name="Pinto D."/>
            <person name="Vollmers J."/>
            <person name="Rivas-Marin E."/>
            <person name="Kohn T."/>
            <person name="Peeters S.H."/>
            <person name="Heuer A."/>
            <person name="Rast P."/>
            <person name="Oberbeckmann S."/>
            <person name="Bunk B."/>
            <person name="Jeske O."/>
            <person name="Meyerdierks A."/>
            <person name="Storesund J.E."/>
            <person name="Kallscheuer N."/>
            <person name="Luecker S."/>
            <person name="Lage O.M."/>
            <person name="Pohl T."/>
            <person name="Merkel B.J."/>
            <person name="Hornburger P."/>
            <person name="Mueller R.-W."/>
            <person name="Bruemmer F."/>
            <person name="Labrenz M."/>
            <person name="Spormann A.M."/>
            <person name="Op den Camp H."/>
            <person name="Overmann J."/>
            <person name="Amann R."/>
            <person name="Jetten M.S.M."/>
            <person name="Mascher T."/>
            <person name="Medema M.H."/>
            <person name="Devos D.P."/>
            <person name="Kaster A.-K."/>
            <person name="Ovreas L."/>
            <person name="Rohde M."/>
            <person name="Galperin M.Y."/>
            <person name="Jogler C."/>
        </authorList>
    </citation>
    <scope>NUCLEOTIDE SEQUENCE [LARGE SCALE GENOMIC DNA]</scope>
    <source>
        <strain evidence="2 3">Q31a</strain>
    </source>
</reference>
<dbReference type="SMART" id="SM00028">
    <property type="entry name" value="TPR"/>
    <property type="match status" value="3"/>
</dbReference>
<dbReference type="EMBL" id="CP036298">
    <property type="protein sequence ID" value="QDV22661.1"/>
    <property type="molecule type" value="Genomic_DNA"/>
</dbReference>